<name>A0AAE3P3K6_9BACT</name>
<dbReference type="SUPFAM" id="SSF75625">
    <property type="entry name" value="YebC-like"/>
    <property type="match status" value="1"/>
</dbReference>
<reference evidence="9" key="1">
    <citation type="submission" date="2023-03" db="EMBL/GenBank/DDBJ databases">
        <title>Stygiobacter electus gen. nov., sp. nov., facultatively anaerobic thermotolerant bacterium of the class Ignavibacteria from a well of Yessentuki mineral water deposit.</title>
        <authorList>
            <person name="Podosokorskaya O.A."/>
            <person name="Elcheninov A.G."/>
            <person name="Petrova N.F."/>
            <person name="Zavarzina D.G."/>
            <person name="Kublanov I.V."/>
            <person name="Merkel A.Y."/>
        </authorList>
    </citation>
    <scope>NUCLEOTIDE SEQUENCE</scope>
    <source>
        <strain evidence="9">09-Me</strain>
    </source>
</reference>
<dbReference type="PANTHER" id="PTHR12532">
    <property type="entry name" value="TRANSLATIONAL ACTIVATOR OF CYTOCHROME C OXIDASE 1"/>
    <property type="match status" value="1"/>
</dbReference>
<dbReference type="NCBIfam" id="TIGR01033">
    <property type="entry name" value="YebC/PmpR family DNA-binding transcriptional regulator"/>
    <property type="match status" value="1"/>
</dbReference>
<evidence type="ECO:0000256" key="4">
    <source>
        <dbReference type="ARBA" id="ARBA00023125"/>
    </source>
</evidence>
<evidence type="ECO:0000256" key="6">
    <source>
        <dbReference type="HAMAP-Rule" id="MF_00693"/>
    </source>
</evidence>
<keyword evidence="10" id="KW-1185">Reference proteome</keyword>
<evidence type="ECO:0000259" key="7">
    <source>
        <dbReference type="Pfam" id="PF01709"/>
    </source>
</evidence>
<evidence type="ECO:0000313" key="9">
    <source>
        <dbReference type="EMBL" id="MDF1612518.1"/>
    </source>
</evidence>
<dbReference type="GO" id="GO:0005829">
    <property type="term" value="C:cytosol"/>
    <property type="evidence" value="ECO:0007669"/>
    <property type="project" value="TreeGrafter"/>
</dbReference>
<dbReference type="FunFam" id="1.10.10.200:FF:000004">
    <property type="entry name" value="Probable transcriptional regulatory protein BSBG_02618"/>
    <property type="match status" value="1"/>
</dbReference>
<comment type="similarity">
    <text evidence="1 6">Belongs to the TACO1 family.</text>
</comment>
<evidence type="ECO:0000313" key="10">
    <source>
        <dbReference type="Proteomes" id="UP001221302"/>
    </source>
</evidence>
<evidence type="ECO:0000256" key="1">
    <source>
        <dbReference type="ARBA" id="ARBA00008724"/>
    </source>
</evidence>
<feature type="domain" description="TACO1/YebC-like second and third" evidence="7">
    <location>
        <begin position="79"/>
        <end position="235"/>
    </location>
</feature>
<dbReference type="RefSeq" id="WP_321536289.1">
    <property type="nucleotide sequence ID" value="NZ_JARGDL010000014.1"/>
</dbReference>
<keyword evidence="4 6" id="KW-0238">DNA-binding</keyword>
<dbReference type="InterPro" id="IPR026564">
    <property type="entry name" value="Transcrip_reg_TACO1-like_dom3"/>
</dbReference>
<dbReference type="InterPro" id="IPR048300">
    <property type="entry name" value="TACO1_YebC-like_2nd/3rd_dom"/>
</dbReference>
<dbReference type="InterPro" id="IPR017856">
    <property type="entry name" value="Integrase-like_N"/>
</dbReference>
<feature type="domain" description="TACO1/YebC-like N-terminal" evidence="8">
    <location>
        <begin position="5"/>
        <end position="73"/>
    </location>
</feature>
<accession>A0AAE3P3K6</accession>
<dbReference type="Pfam" id="PF20772">
    <property type="entry name" value="TACO1_YebC_N"/>
    <property type="match status" value="1"/>
</dbReference>
<keyword evidence="3 6" id="KW-0805">Transcription regulation</keyword>
<evidence type="ECO:0000256" key="2">
    <source>
        <dbReference type="ARBA" id="ARBA00022490"/>
    </source>
</evidence>
<evidence type="ECO:0000256" key="3">
    <source>
        <dbReference type="ARBA" id="ARBA00023015"/>
    </source>
</evidence>
<proteinExistence type="inferred from homology"/>
<dbReference type="NCBIfam" id="NF001030">
    <property type="entry name" value="PRK00110.1"/>
    <property type="match status" value="1"/>
</dbReference>
<dbReference type="EMBL" id="JARGDL010000014">
    <property type="protein sequence ID" value="MDF1612518.1"/>
    <property type="molecule type" value="Genomic_DNA"/>
</dbReference>
<gene>
    <name evidence="9" type="ORF">P0M35_10170</name>
</gene>
<dbReference type="AlphaFoldDB" id="A0AAE3P3K6"/>
<protein>
    <recommendedName>
        <fullName evidence="6">Probable transcriptional regulatory protein P0M35_10170</fullName>
    </recommendedName>
</protein>
<dbReference type="Pfam" id="PF01709">
    <property type="entry name" value="Transcrip_reg"/>
    <property type="match status" value="1"/>
</dbReference>
<organism evidence="9 10">
    <name type="scientific">Stygiobacter electus</name>
    <dbReference type="NCBI Taxonomy" id="3032292"/>
    <lineage>
        <taxon>Bacteria</taxon>
        <taxon>Pseudomonadati</taxon>
        <taxon>Ignavibacteriota</taxon>
        <taxon>Ignavibacteria</taxon>
        <taxon>Ignavibacteriales</taxon>
        <taxon>Melioribacteraceae</taxon>
        <taxon>Stygiobacter</taxon>
    </lineage>
</organism>
<dbReference type="GO" id="GO:0006355">
    <property type="term" value="P:regulation of DNA-templated transcription"/>
    <property type="evidence" value="ECO:0007669"/>
    <property type="project" value="UniProtKB-UniRule"/>
</dbReference>
<dbReference type="Proteomes" id="UP001221302">
    <property type="component" value="Unassembled WGS sequence"/>
</dbReference>
<dbReference type="Gene3D" id="1.10.10.200">
    <property type="match status" value="1"/>
</dbReference>
<keyword evidence="2 6" id="KW-0963">Cytoplasm</keyword>
<sequence>MGRIFETRKHKMFARYAKMSKAFNRVRKDIEIAVKAGGPDPKTNSKLRIAIQNAKSVNMPKDRVEAAIKRATSKDTTGYQEIIYEGYGPHGVAILVETATDNPTRTVANVRHHFRKHEGSLGNAGSIAFMFEKKGLIKINKNAVNDLENFELEMIDFGLDELSYDDDFIYIYTSFQDFGTMQKALEEKNIEITATEVQYIPNTYKELTEEQQKEVNELLEALEDDDDVQAVHHNMQ</sequence>
<evidence type="ECO:0000256" key="5">
    <source>
        <dbReference type="ARBA" id="ARBA00023163"/>
    </source>
</evidence>
<comment type="caution">
    <text evidence="9">The sequence shown here is derived from an EMBL/GenBank/DDBJ whole genome shotgun (WGS) entry which is preliminary data.</text>
</comment>
<dbReference type="InterPro" id="IPR049083">
    <property type="entry name" value="TACO1_YebC_N"/>
</dbReference>
<dbReference type="GO" id="GO:0003677">
    <property type="term" value="F:DNA binding"/>
    <property type="evidence" value="ECO:0007669"/>
    <property type="project" value="UniProtKB-UniRule"/>
</dbReference>
<dbReference type="InterPro" id="IPR002876">
    <property type="entry name" value="Transcrip_reg_TACO1-like"/>
</dbReference>
<comment type="subcellular location">
    <subcellularLocation>
        <location evidence="6">Cytoplasm</location>
    </subcellularLocation>
</comment>
<dbReference type="NCBIfam" id="NF009044">
    <property type="entry name" value="PRK12378.1"/>
    <property type="match status" value="1"/>
</dbReference>
<evidence type="ECO:0000259" key="8">
    <source>
        <dbReference type="Pfam" id="PF20772"/>
    </source>
</evidence>
<dbReference type="PANTHER" id="PTHR12532:SF6">
    <property type="entry name" value="TRANSCRIPTIONAL REGULATORY PROTEIN YEBC-RELATED"/>
    <property type="match status" value="1"/>
</dbReference>
<dbReference type="Gene3D" id="3.30.70.980">
    <property type="match status" value="2"/>
</dbReference>
<dbReference type="InterPro" id="IPR029072">
    <property type="entry name" value="YebC-like"/>
</dbReference>
<dbReference type="HAMAP" id="MF_00693">
    <property type="entry name" value="Transcrip_reg_TACO1"/>
    <property type="match status" value="1"/>
</dbReference>
<keyword evidence="5 6" id="KW-0804">Transcription</keyword>